<comment type="similarity">
    <text evidence="1">Belongs to the N-acetylmuramoyl-L-alanine amidase 2 family.</text>
</comment>
<evidence type="ECO:0000259" key="6">
    <source>
        <dbReference type="SMART" id="SM00701"/>
    </source>
</evidence>
<dbReference type="PANTHER" id="PTHR11022:SF41">
    <property type="entry name" value="PEPTIDOGLYCAN-RECOGNITION PROTEIN LC-RELATED"/>
    <property type="match status" value="1"/>
</dbReference>
<organism evidence="7 8">
    <name type="scientific">Frankliniella fusca</name>
    <dbReference type="NCBI Taxonomy" id="407009"/>
    <lineage>
        <taxon>Eukaryota</taxon>
        <taxon>Metazoa</taxon>
        <taxon>Ecdysozoa</taxon>
        <taxon>Arthropoda</taxon>
        <taxon>Hexapoda</taxon>
        <taxon>Insecta</taxon>
        <taxon>Pterygota</taxon>
        <taxon>Neoptera</taxon>
        <taxon>Paraneoptera</taxon>
        <taxon>Thysanoptera</taxon>
        <taxon>Terebrantia</taxon>
        <taxon>Thripoidea</taxon>
        <taxon>Thripidae</taxon>
        <taxon>Frankliniella</taxon>
    </lineage>
</organism>
<dbReference type="Gene3D" id="3.40.80.10">
    <property type="entry name" value="Peptidoglycan recognition protein-like"/>
    <property type="match status" value="1"/>
</dbReference>
<proteinExistence type="inferred from homology"/>
<dbReference type="InterPro" id="IPR015510">
    <property type="entry name" value="PGRP"/>
</dbReference>
<keyword evidence="4" id="KW-0472">Membrane</keyword>
<keyword evidence="8" id="KW-1185">Reference proteome</keyword>
<accession>A0AAE1LC98</accession>
<dbReference type="AlphaFoldDB" id="A0AAE1LC98"/>
<sequence>MAAHILPRAGRGGGQGGALRRLLLVAAALVAAALVAGLVTAVVVLSTQQGSISAAHEAPALLQGCLGGVDQQADPADCLVGRDVWLAAPSKPVSRLRTPVNLVVVHHTGTEPCRSRAKCVELIRDLQQLHMAAPRNWSDIAFNFLVGGDGLVYLGRGWDTVGSHTLRWNNKSIGVAAIGTFTAATAPAALQRALHQLLDWGVSLGKLAADYGVLGACQVRPTDSPGERFMQDVRASPRWTNVSSGDGTC</sequence>
<reference evidence="7" key="1">
    <citation type="submission" date="2021-07" db="EMBL/GenBank/DDBJ databases">
        <authorList>
            <person name="Catto M.A."/>
            <person name="Jacobson A."/>
            <person name="Kennedy G."/>
            <person name="Labadie P."/>
            <person name="Hunt B.G."/>
            <person name="Srinivasan R."/>
        </authorList>
    </citation>
    <scope>NUCLEOTIDE SEQUENCE</scope>
    <source>
        <strain evidence="7">PL_HMW_Pooled</strain>
        <tissue evidence="7">Head</tissue>
    </source>
</reference>
<dbReference type="PANTHER" id="PTHR11022">
    <property type="entry name" value="PEPTIDOGLYCAN RECOGNITION PROTEIN"/>
    <property type="match status" value="1"/>
</dbReference>
<dbReference type="Pfam" id="PF01510">
    <property type="entry name" value="Amidase_2"/>
    <property type="match status" value="1"/>
</dbReference>
<dbReference type="CDD" id="cd06583">
    <property type="entry name" value="PGRP"/>
    <property type="match status" value="1"/>
</dbReference>
<dbReference type="InterPro" id="IPR002502">
    <property type="entry name" value="Amidase_domain"/>
</dbReference>
<dbReference type="GO" id="GO:0008745">
    <property type="term" value="F:N-acetylmuramoyl-L-alanine amidase activity"/>
    <property type="evidence" value="ECO:0007669"/>
    <property type="project" value="InterPro"/>
</dbReference>
<dbReference type="SUPFAM" id="SSF55846">
    <property type="entry name" value="N-acetylmuramoyl-L-alanine amidase-like"/>
    <property type="match status" value="1"/>
</dbReference>
<dbReference type="GO" id="GO:0045087">
    <property type="term" value="P:innate immune response"/>
    <property type="evidence" value="ECO:0007669"/>
    <property type="project" value="UniProtKB-KW"/>
</dbReference>
<dbReference type="SMART" id="SM00701">
    <property type="entry name" value="PGRP"/>
    <property type="match status" value="1"/>
</dbReference>
<dbReference type="FunFam" id="3.40.80.10:FF:000001">
    <property type="entry name" value="Peptidoglycan recognition protein 1"/>
    <property type="match status" value="1"/>
</dbReference>
<evidence type="ECO:0000256" key="3">
    <source>
        <dbReference type="ARBA" id="ARBA00022859"/>
    </source>
</evidence>
<dbReference type="InterPro" id="IPR036505">
    <property type="entry name" value="Amidase/PGRP_sf"/>
</dbReference>
<reference evidence="7" key="2">
    <citation type="journal article" date="2023" name="BMC Genomics">
        <title>Pest status, molecular evolution, and epigenetic factors derived from the genome assembly of Frankliniella fusca, a thysanopteran phytovirus vector.</title>
        <authorList>
            <person name="Catto M.A."/>
            <person name="Labadie P.E."/>
            <person name="Jacobson A.L."/>
            <person name="Kennedy G.G."/>
            <person name="Srinivasan R."/>
            <person name="Hunt B.G."/>
        </authorList>
    </citation>
    <scope>NUCLEOTIDE SEQUENCE</scope>
    <source>
        <strain evidence="7">PL_HMW_Pooled</strain>
    </source>
</reference>
<feature type="transmembrane region" description="Helical" evidence="4">
    <location>
        <begin position="21"/>
        <end position="45"/>
    </location>
</feature>
<feature type="domain" description="Peptidoglycan recognition protein family" evidence="6">
    <location>
        <begin position="79"/>
        <end position="220"/>
    </location>
</feature>
<keyword evidence="3" id="KW-0391">Immunity</keyword>
<dbReference type="GO" id="GO:0008270">
    <property type="term" value="F:zinc ion binding"/>
    <property type="evidence" value="ECO:0007669"/>
    <property type="project" value="InterPro"/>
</dbReference>
<keyword evidence="4" id="KW-0812">Transmembrane</keyword>
<evidence type="ECO:0000256" key="4">
    <source>
        <dbReference type="SAM" id="Phobius"/>
    </source>
</evidence>
<evidence type="ECO:0000256" key="2">
    <source>
        <dbReference type="ARBA" id="ARBA00022588"/>
    </source>
</evidence>
<keyword evidence="4" id="KW-1133">Transmembrane helix</keyword>
<dbReference type="EMBL" id="JAHWGI010000302">
    <property type="protein sequence ID" value="KAK3912832.1"/>
    <property type="molecule type" value="Genomic_DNA"/>
</dbReference>
<gene>
    <name evidence="7" type="ORF">KUF71_004782</name>
</gene>
<name>A0AAE1LC98_9NEOP</name>
<evidence type="ECO:0000313" key="8">
    <source>
        <dbReference type="Proteomes" id="UP001219518"/>
    </source>
</evidence>
<evidence type="ECO:0000313" key="7">
    <source>
        <dbReference type="EMBL" id="KAK3912832.1"/>
    </source>
</evidence>
<keyword evidence="2" id="KW-0399">Innate immunity</keyword>
<protein>
    <submittedName>
        <fullName evidence="7">Peptidoglycan-recognition protein LE</fullName>
    </submittedName>
</protein>
<dbReference type="Proteomes" id="UP001219518">
    <property type="component" value="Unassembled WGS sequence"/>
</dbReference>
<dbReference type="SMART" id="SM00644">
    <property type="entry name" value="Ami_2"/>
    <property type="match status" value="1"/>
</dbReference>
<dbReference type="InterPro" id="IPR006619">
    <property type="entry name" value="PGRP_domain_met/bac"/>
</dbReference>
<evidence type="ECO:0000256" key="1">
    <source>
        <dbReference type="ARBA" id="ARBA00007553"/>
    </source>
</evidence>
<feature type="domain" description="N-acetylmuramoyl-L-alanine amidase" evidence="5">
    <location>
        <begin position="88"/>
        <end position="226"/>
    </location>
</feature>
<dbReference type="GO" id="GO:0009253">
    <property type="term" value="P:peptidoglycan catabolic process"/>
    <property type="evidence" value="ECO:0007669"/>
    <property type="project" value="InterPro"/>
</dbReference>
<evidence type="ECO:0000259" key="5">
    <source>
        <dbReference type="SMART" id="SM00644"/>
    </source>
</evidence>
<comment type="caution">
    <text evidence="7">The sequence shown here is derived from an EMBL/GenBank/DDBJ whole genome shotgun (WGS) entry which is preliminary data.</text>
</comment>